<dbReference type="AlphaFoldDB" id="A0A090GNQ8"/>
<reference evidence="1 2" key="1">
    <citation type="submission" date="2014-08" db="EMBL/GenBank/DDBJ databases">
        <authorList>
            <person name="Moulin Lionel"/>
        </authorList>
    </citation>
    <scope>NUCLEOTIDE SEQUENCE [LARGE SCALE GENOMIC DNA]</scope>
</reference>
<sequence>MLHRARNIHSLDFGRSGMISTAADSPPYSGGTVVHQGLRAKSVTHVSGINCNLCVRNGP</sequence>
<evidence type="ECO:0000313" key="2">
    <source>
        <dbReference type="Proteomes" id="UP000046373"/>
    </source>
</evidence>
<organism evidence="1 2">
    <name type="scientific">Mesorhizobium plurifarium</name>
    <dbReference type="NCBI Taxonomy" id="69974"/>
    <lineage>
        <taxon>Bacteria</taxon>
        <taxon>Pseudomonadati</taxon>
        <taxon>Pseudomonadota</taxon>
        <taxon>Alphaproteobacteria</taxon>
        <taxon>Hyphomicrobiales</taxon>
        <taxon>Phyllobacteriaceae</taxon>
        <taxon>Mesorhizobium</taxon>
    </lineage>
</organism>
<name>A0A090GNQ8_MESPL</name>
<dbReference type="EMBL" id="CCNB01000026">
    <property type="protein sequence ID" value="CDX41129.1"/>
    <property type="molecule type" value="Genomic_DNA"/>
</dbReference>
<dbReference type="Proteomes" id="UP000046373">
    <property type="component" value="Unassembled WGS sequence"/>
</dbReference>
<protein>
    <submittedName>
        <fullName evidence="1">Uncharacterized protein</fullName>
    </submittedName>
</protein>
<accession>A0A090GNQ8</accession>
<proteinExistence type="predicted"/>
<gene>
    <name evidence="1" type="ORF">MPLDJ20_320029</name>
</gene>
<evidence type="ECO:0000313" key="1">
    <source>
        <dbReference type="EMBL" id="CDX41129.1"/>
    </source>
</evidence>